<organism evidence="1 2">
    <name type="scientific">Halodesulfovibrio spirochaetisodalis</name>
    <dbReference type="NCBI Taxonomy" id="1560234"/>
    <lineage>
        <taxon>Bacteria</taxon>
        <taxon>Pseudomonadati</taxon>
        <taxon>Thermodesulfobacteriota</taxon>
        <taxon>Desulfovibrionia</taxon>
        <taxon>Desulfovibrionales</taxon>
        <taxon>Desulfovibrionaceae</taxon>
        <taxon>Halodesulfovibrio</taxon>
    </lineage>
</organism>
<gene>
    <name evidence="1" type="ORF">SP90_14555</name>
</gene>
<accession>A0A1B7X9P9</accession>
<dbReference type="EMBL" id="JXMS01000031">
    <property type="protein sequence ID" value="OBQ46104.1"/>
    <property type="molecule type" value="Genomic_DNA"/>
</dbReference>
<dbReference type="PATRIC" id="fig|1560234.3.peg.2189"/>
<keyword evidence="2" id="KW-1185">Reference proteome</keyword>
<dbReference type="AlphaFoldDB" id="A0A1B7X9P9"/>
<dbReference type="RefSeq" id="WP_066857857.1">
    <property type="nucleotide sequence ID" value="NZ_JXMS01000031.1"/>
</dbReference>
<dbReference type="Proteomes" id="UP000091979">
    <property type="component" value="Unassembled WGS sequence"/>
</dbReference>
<proteinExistence type="predicted"/>
<name>A0A1B7X9P9_9BACT</name>
<evidence type="ECO:0000313" key="2">
    <source>
        <dbReference type="Proteomes" id="UP000091979"/>
    </source>
</evidence>
<evidence type="ECO:0000313" key="1">
    <source>
        <dbReference type="EMBL" id="OBQ46104.1"/>
    </source>
</evidence>
<dbReference type="OrthoDB" id="5465200at2"/>
<sequence>MDNGKVVDAINCVEIVLTKACGERIEVNVDTNGLLYIDVESDKQCTMNYAEAWKKVPTDQKERLKEMLEGLVNSLDQVLEN</sequence>
<reference evidence="1 2" key="1">
    <citation type="submission" date="2015-01" db="EMBL/GenBank/DDBJ databases">
        <title>Desulfovibrio sp. JC271 draft genome sequence.</title>
        <authorList>
            <person name="Shivani Y."/>
            <person name="Subhash Y."/>
            <person name="Sasikala C."/>
            <person name="Ramana C.V."/>
        </authorList>
    </citation>
    <scope>NUCLEOTIDE SEQUENCE [LARGE SCALE GENOMIC DNA]</scope>
    <source>
        <strain evidence="1 2">JC271</strain>
    </source>
</reference>
<protein>
    <submittedName>
        <fullName evidence="1">Uncharacterized protein</fullName>
    </submittedName>
</protein>
<comment type="caution">
    <text evidence="1">The sequence shown here is derived from an EMBL/GenBank/DDBJ whole genome shotgun (WGS) entry which is preliminary data.</text>
</comment>